<keyword evidence="6 10" id="KW-0274">FAD</keyword>
<proteinExistence type="inferred from homology"/>
<dbReference type="Gene3D" id="3.10.520.10">
    <property type="entry name" value="ApbE-like domains"/>
    <property type="match status" value="1"/>
</dbReference>
<feature type="binding site" evidence="11">
    <location>
        <position position="156"/>
    </location>
    <ligand>
        <name>Mg(2+)</name>
        <dbReference type="ChEBI" id="CHEBI:18420"/>
    </ligand>
</feature>
<evidence type="ECO:0000256" key="5">
    <source>
        <dbReference type="ARBA" id="ARBA00022723"/>
    </source>
</evidence>
<evidence type="ECO:0000256" key="4">
    <source>
        <dbReference type="ARBA" id="ARBA00022679"/>
    </source>
</evidence>
<evidence type="ECO:0000256" key="1">
    <source>
        <dbReference type="ARBA" id="ARBA00011955"/>
    </source>
</evidence>
<dbReference type="PANTHER" id="PTHR30040">
    <property type="entry name" value="THIAMINE BIOSYNTHESIS LIPOPROTEIN APBE"/>
    <property type="match status" value="1"/>
</dbReference>
<evidence type="ECO:0000256" key="11">
    <source>
        <dbReference type="PIRSR" id="PIRSR006268-2"/>
    </source>
</evidence>
<keyword evidence="5 10" id="KW-0479">Metal-binding</keyword>
<name>A0A0B7H2Z6_9FLAO</name>
<reference evidence="12 13" key="1">
    <citation type="submission" date="2015-01" db="EMBL/GenBank/DDBJ databases">
        <authorList>
            <person name="Xiang T."/>
            <person name="Song Y."/>
            <person name="Huang L."/>
            <person name="Wang B."/>
            <person name="Wu P."/>
        </authorList>
    </citation>
    <scope>NUCLEOTIDE SEQUENCE [LARGE SCALE GENOMIC DNA]</scope>
    <source>
        <strain evidence="12 13">Ccy74</strain>
    </source>
</reference>
<evidence type="ECO:0000256" key="6">
    <source>
        <dbReference type="ARBA" id="ARBA00022827"/>
    </source>
</evidence>
<sequence>MLIAVASCVSPTEKIQTIRGEAQGSTYGIKYISNNDKDLQQSVDSILEVIDLSMSTYRPESIISKINRGERVQIDNHFENVFKASQTIWKQSDGMFDPTVGILVNAWGFGANKNQNNLTQTQIDSLKNFVGFNKVRLTDEKFIEKENPAIFFDFNAIAQGYTVDVIADFLKSKGITNFVVEVGGEIYLSGKNTIDNKKWTIGIEDPTLPSDKRELITTVQFENQGLATSGNYRKIRTDSLTGEKFVHSINPKTGLAKQSNLLSATVITNSAMYADGYATMFMVLGTEASKAFLENHPELNVLLIYNNENNEVLTFATKGFQDLQN</sequence>
<dbReference type="PIRSF" id="PIRSF006268">
    <property type="entry name" value="ApbE"/>
    <property type="match status" value="1"/>
</dbReference>
<comment type="similarity">
    <text evidence="10">Belongs to the ApbE family.</text>
</comment>
<protein>
    <recommendedName>
        <fullName evidence="2 10">FAD:protein FMN transferase</fullName>
        <ecNumber evidence="1 10">2.7.1.180</ecNumber>
    </recommendedName>
    <alternativeName>
        <fullName evidence="8 10">Flavin transferase</fullName>
    </alternativeName>
</protein>
<evidence type="ECO:0000313" key="12">
    <source>
        <dbReference type="EMBL" id="CEN33710.1"/>
    </source>
</evidence>
<dbReference type="GO" id="GO:0016740">
    <property type="term" value="F:transferase activity"/>
    <property type="evidence" value="ECO:0007669"/>
    <property type="project" value="UniProtKB-UniRule"/>
</dbReference>
<dbReference type="EMBL" id="CDOG01000001">
    <property type="protein sequence ID" value="CEN33710.1"/>
    <property type="molecule type" value="Genomic_DNA"/>
</dbReference>
<dbReference type="InterPro" id="IPR024932">
    <property type="entry name" value="ApbE"/>
</dbReference>
<evidence type="ECO:0000256" key="3">
    <source>
        <dbReference type="ARBA" id="ARBA00022630"/>
    </source>
</evidence>
<dbReference type="GO" id="GO:0046872">
    <property type="term" value="F:metal ion binding"/>
    <property type="evidence" value="ECO:0007669"/>
    <property type="project" value="UniProtKB-UniRule"/>
</dbReference>
<keyword evidence="3 10" id="KW-0285">Flavoprotein</keyword>
<evidence type="ECO:0000256" key="7">
    <source>
        <dbReference type="ARBA" id="ARBA00022842"/>
    </source>
</evidence>
<keyword evidence="4 10" id="KW-0808">Transferase</keyword>
<comment type="catalytic activity">
    <reaction evidence="9 10">
        <text>L-threonyl-[protein] + FAD = FMN-L-threonyl-[protein] + AMP + H(+)</text>
        <dbReference type="Rhea" id="RHEA:36847"/>
        <dbReference type="Rhea" id="RHEA-COMP:11060"/>
        <dbReference type="Rhea" id="RHEA-COMP:11061"/>
        <dbReference type="ChEBI" id="CHEBI:15378"/>
        <dbReference type="ChEBI" id="CHEBI:30013"/>
        <dbReference type="ChEBI" id="CHEBI:57692"/>
        <dbReference type="ChEBI" id="CHEBI:74257"/>
        <dbReference type="ChEBI" id="CHEBI:456215"/>
        <dbReference type="EC" id="2.7.1.180"/>
    </reaction>
</comment>
<evidence type="ECO:0000256" key="8">
    <source>
        <dbReference type="ARBA" id="ARBA00031306"/>
    </source>
</evidence>
<accession>A0A0B7H2Z6</accession>
<keyword evidence="12" id="KW-0449">Lipoprotein</keyword>
<evidence type="ECO:0000256" key="2">
    <source>
        <dbReference type="ARBA" id="ARBA00016337"/>
    </source>
</evidence>
<dbReference type="Proteomes" id="UP000038083">
    <property type="component" value="Unassembled WGS sequence"/>
</dbReference>
<dbReference type="InterPro" id="IPR003374">
    <property type="entry name" value="ApbE-like_sf"/>
</dbReference>
<feature type="binding site" evidence="11">
    <location>
        <position position="279"/>
    </location>
    <ligand>
        <name>Mg(2+)</name>
        <dbReference type="ChEBI" id="CHEBI:18420"/>
    </ligand>
</feature>
<dbReference type="SUPFAM" id="SSF143631">
    <property type="entry name" value="ApbE-like"/>
    <property type="match status" value="1"/>
</dbReference>
<dbReference type="Pfam" id="PF02424">
    <property type="entry name" value="ApbE"/>
    <property type="match status" value="1"/>
</dbReference>
<evidence type="ECO:0000256" key="10">
    <source>
        <dbReference type="PIRNR" id="PIRNR006268"/>
    </source>
</evidence>
<evidence type="ECO:0000256" key="9">
    <source>
        <dbReference type="ARBA" id="ARBA00048540"/>
    </source>
</evidence>
<comment type="cofactor">
    <cofactor evidence="11">
        <name>Mg(2+)</name>
        <dbReference type="ChEBI" id="CHEBI:18420"/>
    </cofactor>
    <cofactor evidence="11">
        <name>Mn(2+)</name>
        <dbReference type="ChEBI" id="CHEBI:29035"/>
    </cofactor>
    <text evidence="11">Magnesium. Can also use manganese.</text>
</comment>
<dbReference type="AlphaFoldDB" id="A0A0B7H2Z6"/>
<dbReference type="EC" id="2.7.1.180" evidence="1 10"/>
<dbReference type="PANTHER" id="PTHR30040:SF2">
    <property type="entry name" value="FAD:PROTEIN FMN TRANSFERASE"/>
    <property type="match status" value="1"/>
</dbReference>
<evidence type="ECO:0000313" key="13">
    <source>
        <dbReference type="Proteomes" id="UP000038083"/>
    </source>
</evidence>
<keyword evidence="7 10" id="KW-0460">Magnesium</keyword>
<organism evidence="12 13">
    <name type="scientific">Capnocytophaga cynodegmi</name>
    <dbReference type="NCBI Taxonomy" id="28189"/>
    <lineage>
        <taxon>Bacteria</taxon>
        <taxon>Pseudomonadati</taxon>
        <taxon>Bacteroidota</taxon>
        <taxon>Flavobacteriia</taxon>
        <taxon>Flavobacteriales</taxon>
        <taxon>Flavobacteriaceae</taxon>
        <taxon>Capnocytophaga</taxon>
    </lineage>
</organism>
<gene>
    <name evidence="12" type="ORF">CCYN74_10108</name>
</gene>
<feature type="binding site" evidence="11">
    <location>
        <position position="275"/>
    </location>
    <ligand>
        <name>Mg(2+)</name>
        <dbReference type="ChEBI" id="CHEBI:18420"/>
    </ligand>
</feature>